<protein>
    <recommendedName>
        <fullName evidence="4">Sll0939 protein</fullName>
    </recommendedName>
</protein>
<organism evidence="2 3">
    <name type="scientific">Yersinia intermedia</name>
    <dbReference type="NCBI Taxonomy" id="631"/>
    <lineage>
        <taxon>Bacteria</taxon>
        <taxon>Pseudomonadati</taxon>
        <taxon>Pseudomonadota</taxon>
        <taxon>Gammaproteobacteria</taxon>
        <taxon>Enterobacterales</taxon>
        <taxon>Yersiniaceae</taxon>
        <taxon>Yersinia</taxon>
    </lineage>
</organism>
<sequence length="121" mass="13515">MDITLLKYLLTQCVIFLQFTLEAMSVLCVFIGLLRTLYVMIVYRGSTLFSSRTRLSLGSGLAIALEFQLAADILATTVNPEMEELIKLSVIAVIRTFLNYFLSKELDAQPKENAGNEEKAS</sequence>
<keyword evidence="1" id="KW-0812">Transmembrane</keyword>
<dbReference type="EMBL" id="NHOI01000025">
    <property type="protein sequence ID" value="OVZ84746.1"/>
    <property type="molecule type" value="Genomic_DNA"/>
</dbReference>
<evidence type="ECO:0000313" key="2">
    <source>
        <dbReference type="EMBL" id="OVZ84746.1"/>
    </source>
</evidence>
<keyword evidence="1" id="KW-0472">Membrane</keyword>
<evidence type="ECO:0000313" key="3">
    <source>
        <dbReference type="Proteomes" id="UP000196440"/>
    </source>
</evidence>
<comment type="caution">
    <text evidence="2">The sequence shown here is derived from an EMBL/GenBank/DDBJ whole genome shotgun (WGS) entry which is preliminary data.</text>
</comment>
<dbReference type="AlphaFoldDB" id="A0A208ZW66"/>
<feature type="transmembrane region" description="Helical" evidence="1">
    <location>
        <begin position="15"/>
        <end position="43"/>
    </location>
</feature>
<dbReference type="Proteomes" id="UP000196440">
    <property type="component" value="Unassembled WGS sequence"/>
</dbReference>
<dbReference type="PANTHER" id="PTHR38468">
    <property type="entry name" value="SLL0939 PROTEIN"/>
    <property type="match status" value="1"/>
</dbReference>
<dbReference type="RefSeq" id="WP_050085162.1">
    <property type="nucleotide sequence ID" value="NZ_CBCPKE010000010.1"/>
</dbReference>
<dbReference type="PANTHER" id="PTHR38468:SF1">
    <property type="entry name" value="SLL0939 PROTEIN"/>
    <property type="match status" value="1"/>
</dbReference>
<dbReference type="Pfam" id="PF07784">
    <property type="entry name" value="DUF1622"/>
    <property type="match status" value="1"/>
</dbReference>
<accession>A0A208ZW66</accession>
<name>A0A208ZW66_YERIN</name>
<reference evidence="2 3" key="1">
    <citation type="submission" date="2017-05" db="EMBL/GenBank/DDBJ databases">
        <title>Whole genome sequencing of Yersinia kristensenii.</title>
        <authorList>
            <person name="Campioni F."/>
        </authorList>
    </citation>
    <scope>NUCLEOTIDE SEQUENCE [LARGE SCALE GENOMIC DNA]</scope>
    <source>
        <strain evidence="2 3">CFSAN060536</strain>
    </source>
</reference>
<dbReference type="InterPro" id="IPR012427">
    <property type="entry name" value="DUF1622"/>
</dbReference>
<gene>
    <name evidence="2" type="ORF">CBW57_15795</name>
</gene>
<evidence type="ECO:0000256" key="1">
    <source>
        <dbReference type="SAM" id="Phobius"/>
    </source>
</evidence>
<evidence type="ECO:0008006" key="4">
    <source>
        <dbReference type="Google" id="ProtNLM"/>
    </source>
</evidence>
<proteinExistence type="predicted"/>
<keyword evidence="1" id="KW-1133">Transmembrane helix</keyword>